<evidence type="ECO:0000256" key="2">
    <source>
        <dbReference type="SAM" id="Phobius"/>
    </source>
</evidence>
<dbReference type="RefSeq" id="WP_200065773.1">
    <property type="nucleotide sequence ID" value="NZ_JAEHFW010000001.1"/>
</dbReference>
<dbReference type="PANTHER" id="PTHR22674:SF6">
    <property type="entry name" value="NTPASE KAP FAMILY P-LOOP DOMAIN-CONTAINING PROTEIN 1"/>
    <property type="match status" value="1"/>
</dbReference>
<keyword evidence="1" id="KW-0175">Coiled coil</keyword>
<feature type="coiled-coil region" evidence="1">
    <location>
        <begin position="770"/>
        <end position="818"/>
    </location>
</feature>
<dbReference type="Proteomes" id="UP000613193">
    <property type="component" value="Unassembled WGS sequence"/>
</dbReference>
<dbReference type="PANTHER" id="PTHR22674">
    <property type="entry name" value="NTPASE, KAP FAMILY P-LOOP DOMAIN-CONTAINING 1"/>
    <property type="match status" value="1"/>
</dbReference>
<feature type="transmembrane region" description="Helical" evidence="2">
    <location>
        <begin position="725"/>
        <end position="745"/>
    </location>
</feature>
<dbReference type="InterPro" id="IPR011646">
    <property type="entry name" value="KAP_P-loop"/>
</dbReference>
<dbReference type="SUPFAM" id="SSF52540">
    <property type="entry name" value="P-loop containing nucleoside triphosphate hydrolases"/>
    <property type="match status" value="1"/>
</dbReference>
<keyword evidence="2" id="KW-1133">Transmembrane helix</keyword>
<protein>
    <recommendedName>
        <fullName evidence="3">KAP NTPase domain-containing protein</fullName>
    </recommendedName>
</protein>
<gene>
    <name evidence="4" type="ORF">I5M19_08480</name>
</gene>
<feature type="transmembrane region" description="Helical" evidence="2">
    <location>
        <begin position="693"/>
        <end position="718"/>
    </location>
</feature>
<keyword evidence="2" id="KW-0812">Transmembrane</keyword>
<evidence type="ECO:0000313" key="5">
    <source>
        <dbReference type="Proteomes" id="UP000613193"/>
    </source>
</evidence>
<name>A0A934PRB4_9SPHI</name>
<keyword evidence="5" id="KW-1185">Reference proteome</keyword>
<feature type="domain" description="KAP NTPase" evidence="3">
    <location>
        <begin position="482"/>
        <end position="1085"/>
    </location>
</feature>
<reference evidence="4" key="1">
    <citation type="submission" date="2020-12" db="EMBL/GenBank/DDBJ databases">
        <title>Bacterial novel species Mucilaginibacter sp. SD-g isolated from soil.</title>
        <authorList>
            <person name="Jung H.-Y."/>
        </authorList>
    </citation>
    <scope>NUCLEOTIDE SEQUENCE</scope>
    <source>
        <strain evidence="4">SD-g</strain>
    </source>
</reference>
<comment type="caution">
    <text evidence="4">The sequence shown here is derived from an EMBL/GenBank/DDBJ whole genome shotgun (WGS) entry which is preliminary data.</text>
</comment>
<sequence>MPNIFISYSAKDRDLIAPIITKLNQLNHQVKIIQDTEPHNLVLETSLNGIDIFILFLTAQGSFSSSLLMELGMAMQAGIPVLPFVERGIEIPKELANYQVEYFEYPLTENGRLHILTSLERHLARYEKSISAPKKIDMSPFIFAQEFYNYLDRLQPQILPSGWRCEGHTDIAYGTPSGSWDTDGFLFSNDEYKFVLRSVARPDNSYLVVESVNLGSQLGNLALNNKDKFKNENGQVTILETYDMTVGYGKRARNDVRKAFDEAGMPDQIVTTFYQAEFSWDKILSDILKWAEYRELAKEILLKDTVIVPHAKFWLLKINGPNWATDDLSEDTVVFFHADYQSRMPRPEYERFRAIRVGELGIAIDNSKDENIVFIFQVTRALERENDARERFLFRISLIRYRYNFTAEQFSLIRTLNDRFESGDERLFEISESEFSPVYEDMQRAINEPGELIGNKASLVRVFSDSAAKDIEDSLGFQKDVDALAAVMVYKEVTPPLAIGLFGNWGSGKSFFMNKLQSKIDELSAGPQTTFCKKVLQINFNSWHYSDANLWASLITKIFEDLEQYGKDRPDELKDLFQNLSSTKELIAETKSEKTEVDRRITLLTDEKAVFDTKVSTQSAKLSNLSISVILQELMGDAAVQKQITDLKNEYKFLKIDAVDDISKQLGEVDSYWDRFIKSVKISGPFFASKRTIFLFITFAVLIGISYYFKTVSVAVSVLFDRYKYLIYALSGLLATGLNIIHPAMKQLKLVYEKLLPLKDTLGRLRKRAEDEFLEQRQQLNNQISGAKAESAKLTTKIEQLELRQQKLKEDIDDIKSGRKVIHFIESRVADERYANSLGIISWVRRDFEQLDHLLGQQRKARTMNDGQPTTKLQFELERIILYIDDLDRCSEDTVVKVLEAMNLLLAFPLFVVVVGVDPRWMHNALHLHYPHLKNGFRRKVEKDKNDNEEVIATSSDYLEKIFQIPFALKPMNQKSKASLIAAQLKVEEDNSAMEQLAPSTLATNSLADTGLRDIKPENIQSKESTDFRKEITKENSIAQPSKPVDTAKLLISVEEENFMQGLAFLIGDSPRTIKRFINIFRILRTHEGFQVTLYNELDYYYAAIIILGVITGRPQLVEGLFHMVKSADDNVSFLATLKESKLIEGESTLSLSDLLTIPAQVETIYNLSEKIIPLTMSVFKANIDLVCRFSFSSLL</sequence>
<dbReference type="InterPro" id="IPR052754">
    <property type="entry name" value="NTPase_KAP_P-loop"/>
</dbReference>
<dbReference type="InterPro" id="IPR027417">
    <property type="entry name" value="P-loop_NTPase"/>
</dbReference>
<accession>A0A934PRB4</accession>
<dbReference type="EMBL" id="JAEHFW010000001">
    <property type="protein sequence ID" value="MBK0379339.1"/>
    <property type="molecule type" value="Genomic_DNA"/>
</dbReference>
<evidence type="ECO:0000313" key="4">
    <source>
        <dbReference type="EMBL" id="MBK0379339.1"/>
    </source>
</evidence>
<keyword evidence="2" id="KW-0472">Membrane</keyword>
<proteinExistence type="predicted"/>
<dbReference type="AlphaFoldDB" id="A0A934PRB4"/>
<dbReference type="Pfam" id="PF07693">
    <property type="entry name" value="KAP_NTPase"/>
    <property type="match status" value="1"/>
</dbReference>
<evidence type="ECO:0000256" key="1">
    <source>
        <dbReference type="SAM" id="Coils"/>
    </source>
</evidence>
<evidence type="ECO:0000259" key="3">
    <source>
        <dbReference type="Pfam" id="PF07693"/>
    </source>
</evidence>
<organism evidence="4 5">
    <name type="scientific">Mucilaginibacter segetis</name>
    <dbReference type="NCBI Taxonomy" id="2793071"/>
    <lineage>
        <taxon>Bacteria</taxon>
        <taxon>Pseudomonadati</taxon>
        <taxon>Bacteroidota</taxon>
        <taxon>Sphingobacteriia</taxon>
        <taxon>Sphingobacteriales</taxon>
        <taxon>Sphingobacteriaceae</taxon>
        <taxon>Mucilaginibacter</taxon>
    </lineage>
</organism>